<proteinExistence type="predicted"/>
<sequence>MYSTAMFGWAGVPNAITNLATLPGFIIRVNGGVAGKAAGSAAQAVINSSANQ</sequence>
<accession>A0A840RNQ1</accession>
<comment type="caution">
    <text evidence="1">The sequence shown here is derived from an EMBL/GenBank/DDBJ whole genome shotgun (WGS) entry which is preliminary data.</text>
</comment>
<name>A0A840RNQ1_9BURK</name>
<evidence type="ECO:0000313" key="1">
    <source>
        <dbReference type="EMBL" id="MBB5199335.1"/>
    </source>
</evidence>
<keyword evidence="2" id="KW-1185">Reference proteome</keyword>
<dbReference type="EMBL" id="JACHHQ010000002">
    <property type="protein sequence ID" value="MBB5199335.1"/>
    <property type="molecule type" value="Genomic_DNA"/>
</dbReference>
<dbReference type="AlphaFoldDB" id="A0A840RNQ1"/>
<organism evidence="1 2">
    <name type="scientific">Glaciimonas immobilis</name>
    <dbReference type="NCBI Taxonomy" id="728004"/>
    <lineage>
        <taxon>Bacteria</taxon>
        <taxon>Pseudomonadati</taxon>
        <taxon>Pseudomonadota</taxon>
        <taxon>Betaproteobacteria</taxon>
        <taxon>Burkholderiales</taxon>
        <taxon>Oxalobacteraceae</taxon>
        <taxon>Glaciimonas</taxon>
    </lineage>
</organism>
<evidence type="ECO:0000313" key="2">
    <source>
        <dbReference type="Proteomes" id="UP000571084"/>
    </source>
</evidence>
<dbReference type="Proteomes" id="UP000571084">
    <property type="component" value="Unassembled WGS sequence"/>
</dbReference>
<protein>
    <submittedName>
        <fullName evidence="1">Uncharacterized protein</fullName>
    </submittedName>
</protein>
<dbReference type="RefSeq" id="WP_168055122.1">
    <property type="nucleotide sequence ID" value="NZ_JAAOZT010000006.1"/>
</dbReference>
<gene>
    <name evidence="1" type="ORF">HNR39_001162</name>
</gene>
<reference evidence="1 2" key="1">
    <citation type="submission" date="2020-08" db="EMBL/GenBank/DDBJ databases">
        <title>Genomic Encyclopedia of Type Strains, Phase IV (KMG-IV): sequencing the most valuable type-strain genomes for metagenomic binning, comparative biology and taxonomic classification.</title>
        <authorList>
            <person name="Goeker M."/>
        </authorList>
    </citation>
    <scope>NUCLEOTIDE SEQUENCE [LARGE SCALE GENOMIC DNA]</scope>
    <source>
        <strain evidence="1 2">DSM 23240</strain>
    </source>
</reference>